<proteinExistence type="predicted"/>
<reference evidence="3 4" key="1">
    <citation type="submission" date="2023-10" db="EMBL/GenBank/DDBJ databases">
        <authorList>
            <person name="Maclean D."/>
            <person name="Macfadyen A."/>
        </authorList>
    </citation>
    <scope>NUCLEOTIDE SEQUENCE [LARGE SCALE GENOMIC DNA]</scope>
</reference>
<accession>A0AAV1IJJ9</accession>
<dbReference type="EMBL" id="CAUYUE010000017">
    <property type="protein sequence ID" value="CAK0787448.1"/>
    <property type="molecule type" value="Genomic_DNA"/>
</dbReference>
<keyword evidence="2" id="KW-0732">Signal</keyword>
<sequence>MVWRVVSSLMLLAAFMSCARAAGARRRLAQSPGQSPPLGVNGPNGAAIDNNEGWSNNNAKGYSAVPNITCAAPLTDCNYNSTCYDLQTNILFCGTCLNSCDAFSQICSGGVCACKAGFTACAARGGRCLDAQSCPGGGSSSGGASDLNTQGSGGQADNDLLMG</sequence>
<evidence type="ECO:0000256" key="2">
    <source>
        <dbReference type="SAM" id="SignalP"/>
    </source>
</evidence>
<dbReference type="AlphaFoldDB" id="A0AAV1IJJ9"/>
<feature type="signal peptide" evidence="2">
    <location>
        <begin position="1"/>
        <end position="21"/>
    </location>
</feature>
<comment type="caution">
    <text evidence="3">The sequence shown here is derived from an EMBL/GenBank/DDBJ whole genome shotgun (WGS) entry which is preliminary data.</text>
</comment>
<evidence type="ECO:0000256" key="1">
    <source>
        <dbReference type="SAM" id="MobiDB-lite"/>
    </source>
</evidence>
<feature type="chain" id="PRO_5043976410" evidence="2">
    <location>
        <begin position="22"/>
        <end position="163"/>
    </location>
</feature>
<keyword evidence="4" id="KW-1185">Reference proteome</keyword>
<dbReference type="Proteomes" id="UP001314263">
    <property type="component" value="Unassembled WGS sequence"/>
</dbReference>
<name>A0AAV1IJJ9_9CHLO</name>
<protein>
    <submittedName>
        <fullName evidence="3">Uncharacterized protein</fullName>
    </submittedName>
</protein>
<evidence type="ECO:0000313" key="3">
    <source>
        <dbReference type="EMBL" id="CAK0787448.1"/>
    </source>
</evidence>
<dbReference type="PROSITE" id="PS51257">
    <property type="entry name" value="PROKAR_LIPOPROTEIN"/>
    <property type="match status" value="1"/>
</dbReference>
<organism evidence="3 4">
    <name type="scientific">Coccomyxa viridis</name>
    <dbReference type="NCBI Taxonomy" id="1274662"/>
    <lineage>
        <taxon>Eukaryota</taxon>
        <taxon>Viridiplantae</taxon>
        <taxon>Chlorophyta</taxon>
        <taxon>core chlorophytes</taxon>
        <taxon>Trebouxiophyceae</taxon>
        <taxon>Trebouxiophyceae incertae sedis</taxon>
        <taxon>Coccomyxaceae</taxon>
        <taxon>Coccomyxa</taxon>
    </lineage>
</organism>
<feature type="region of interest" description="Disordered" evidence="1">
    <location>
        <begin position="141"/>
        <end position="163"/>
    </location>
</feature>
<gene>
    <name evidence="3" type="ORF">CVIRNUC_010668</name>
</gene>
<evidence type="ECO:0000313" key="4">
    <source>
        <dbReference type="Proteomes" id="UP001314263"/>
    </source>
</evidence>